<evidence type="ECO:0000313" key="2">
    <source>
        <dbReference type="Proteomes" id="UP000030437"/>
    </source>
</evidence>
<dbReference type="Gene3D" id="3.60.40.10">
    <property type="entry name" value="PPM-type phosphatase domain"/>
    <property type="match status" value="1"/>
</dbReference>
<dbReference type="EMBL" id="JPVP01000056">
    <property type="protein sequence ID" value="KGR84440.1"/>
    <property type="molecule type" value="Genomic_DNA"/>
</dbReference>
<keyword evidence="2" id="KW-1185">Reference proteome</keyword>
<dbReference type="STRING" id="1220589.CD32_12695"/>
<dbReference type="RefSeq" id="WP_036155131.1">
    <property type="nucleotide sequence ID" value="NZ_AVCX01000005.1"/>
</dbReference>
<reference evidence="1 2" key="1">
    <citation type="submission" date="2014-02" db="EMBL/GenBank/DDBJ databases">
        <title>Draft genome sequence of Lysinibacillus odysseyi NBRC 100172.</title>
        <authorList>
            <person name="Zhang F."/>
            <person name="Wang G."/>
            <person name="Zhang L."/>
        </authorList>
    </citation>
    <scope>NUCLEOTIDE SEQUENCE [LARGE SCALE GENOMIC DNA]</scope>
    <source>
        <strain evidence="1 2">NBRC 100172</strain>
    </source>
</reference>
<organism evidence="1 2">
    <name type="scientific">Lysinibacillus odysseyi 34hs-1 = NBRC 100172</name>
    <dbReference type="NCBI Taxonomy" id="1220589"/>
    <lineage>
        <taxon>Bacteria</taxon>
        <taxon>Bacillati</taxon>
        <taxon>Bacillota</taxon>
        <taxon>Bacilli</taxon>
        <taxon>Bacillales</taxon>
        <taxon>Bacillaceae</taxon>
        <taxon>Lysinibacillus</taxon>
    </lineage>
</organism>
<gene>
    <name evidence="1" type="ORF">CD32_12695</name>
</gene>
<dbReference type="Proteomes" id="UP000030437">
    <property type="component" value="Unassembled WGS sequence"/>
</dbReference>
<name>A0A0A3ILU2_9BACI</name>
<dbReference type="AlphaFoldDB" id="A0A0A3ILU2"/>
<protein>
    <submittedName>
        <fullName evidence="1">Protein phosphatase</fullName>
    </submittedName>
</protein>
<comment type="caution">
    <text evidence="1">The sequence shown here is derived from an EMBL/GenBank/DDBJ whole genome shotgun (WGS) entry which is preliminary data.</text>
</comment>
<dbReference type="InterPro" id="IPR036457">
    <property type="entry name" value="PPM-type-like_dom_sf"/>
</dbReference>
<sequence>MNNSAAGFCWVGSQKDFVDEPDIIKLQHMIIGRYGGNSNAGQYKNEDGCLAWIDQTNDWEFAILLDAHNTAESAELILSLFENNKDQFVSLLSCSLTRHTFNIIEQKVLKLFQSKEFLSVCRQATGETACLLVIRKDKYVWWFSVGDCVFYMLHPELAVLRQYQVNQRQFYEWIGQVNTFEQKVPCYTVGVKELRKGKNQLFLTTDGLLECPNEPYAAPQNIYNTLMQSGIEAGIQAMFTTLIENNVRDSTTIISWAITVTEDATKASNQ</sequence>
<dbReference type="SUPFAM" id="SSF81606">
    <property type="entry name" value="PP2C-like"/>
    <property type="match status" value="1"/>
</dbReference>
<dbReference type="eggNOG" id="COG0631">
    <property type="taxonomic scope" value="Bacteria"/>
</dbReference>
<proteinExistence type="predicted"/>
<evidence type="ECO:0000313" key="1">
    <source>
        <dbReference type="EMBL" id="KGR84440.1"/>
    </source>
</evidence>
<accession>A0A0A3ILU2</accession>
<dbReference type="OrthoDB" id="7944398at2"/>